<sequence length="266" mass="29222">MTNAKNNPPGVILMVPKDIYKGPFYLVIAGKEGRGMDPKLLDENPFRGHWIITHDQYSSGSGTVLIRAPFFRDAPYFLSRASVPSPSPPRHGPVEGMKTTRPHQQPAPPMSPTFLEFVPIDHRKLVITWVDQVTVPAAGDRPDTLLNQERMGQTIRGALSAVDSLETLECFPGTALATFRSFELAQKAAKDLEKLDSIVVRSWTNDGGTLKKPSVMTAETKKTEEQAKDEAPQVAAAYGQQPSSSHRGRQLNADSRSNTFPKSVDT</sequence>
<reference evidence="2" key="1">
    <citation type="journal article" date="2023" name="Mol. Phylogenet. Evol.">
        <title>Genome-scale phylogeny and comparative genomics of the fungal order Sordariales.</title>
        <authorList>
            <person name="Hensen N."/>
            <person name="Bonometti L."/>
            <person name="Westerberg I."/>
            <person name="Brannstrom I.O."/>
            <person name="Guillou S."/>
            <person name="Cros-Aarteil S."/>
            <person name="Calhoun S."/>
            <person name="Haridas S."/>
            <person name="Kuo A."/>
            <person name="Mondo S."/>
            <person name="Pangilinan J."/>
            <person name="Riley R."/>
            <person name="LaButti K."/>
            <person name="Andreopoulos B."/>
            <person name="Lipzen A."/>
            <person name="Chen C."/>
            <person name="Yan M."/>
            <person name="Daum C."/>
            <person name="Ng V."/>
            <person name="Clum A."/>
            <person name="Steindorff A."/>
            <person name="Ohm R.A."/>
            <person name="Martin F."/>
            <person name="Silar P."/>
            <person name="Natvig D.O."/>
            <person name="Lalanne C."/>
            <person name="Gautier V."/>
            <person name="Ament-Velasquez S.L."/>
            <person name="Kruys A."/>
            <person name="Hutchinson M.I."/>
            <person name="Powell A.J."/>
            <person name="Barry K."/>
            <person name="Miller A.N."/>
            <person name="Grigoriev I.V."/>
            <person name="Debuchy R."/>
            <person name="Gladieux P."/>
            <person name="Hiltunen Thoren M."/>
            <person name="Johannesson H."/>
        </authorList>
    </citation>
    <scope>NUCLEOTIDE SEQUENCE</scope>
    <source>
        <strain evidence="2">CBS 314.62</strain>
    </source>
</reference>
<evidence type="ECO:0000256" key="1">
    <source>
        <dbReference type="SAM" id="MobiDB-lite"/>
    </source>
</evidence>
<dbReference type="EMBL" id="JAULSO010000001">
    <property type="protein sequence ID" value="KAK3695519.1"/>
    <property type="molecule type" value="Genomic_DNA"/>
</dbReference>
<proteinExistence type="predicted"/>
<dbReference type="AlphaFoldDB" id="A0AAE0XL64"/>
<name>A0AAE0XL64_9PEZI</name>
<evidence type="ECO:0000313" key="3">
    <source>
        <dbReference type="Proteomes" id="UP001270362"/>
    </source>
</evidence>
<gene>
    <name evidence="2" type="ORF">B0T22DRAFT_438505</name>
</gene>
<comment type="caution">
    <text evidence="2">The sequence shown here is derived from an EMBL/GenBank/DDBJ whole genome shotgun (WGS) entry which is preliminary data.</text>
</comment>
<feature type="compositionally biased region" description="Basic and acidic residues" evidence="1">
    <location>
        <begin position="219"/>
        <end position="231"/>
    </location>
</feature>
<feature type="region of interest" description="Disordered" evidence="1">
    <location>
        <begin position="82"/>
        <end position="108"/>
    </location>
</feature>
<feature type="compositionally biased region" description="Polar residues" evidence="1">
    <location>
        <begin position="252"/>
        <end position="266"/>
    </location>
</feature>
<organism evidence="2 3">
    <name type="scientific">Podospora appendiculata</name>
    <dbReference type="NCBI Taxonomy" id="314037"/>
    <lineage>
        <taxon>Eukaryota</taxon>
        <taxon>Fungi</taxon>
        <taxon>Dikarya</taxon>
        <taxon>Ascomycota</taxon>
        <taxon>Pezizomycotina</taxon>
        <taxon>Sordariomycetes</taxon>
        <taxon>Sordariomycetidae</taxon>
        <taxon>Sordariales</taxon>
        <taxon>Podosporaceae</taxon>
        <taxon>Podospora</taxon>
    </lineage>
</organism>
<protein>
    <submittedName>
        <fullName evidence="2">Uncharacterized protein</fullName>
    </submittedName>
</protein>
<dbReference type="Proteomes" id="UP001270362">
    <property type="component" value="Unassembled WGS sequence"/>
</dbReference>
<keyword evidence="3" id="KW-1185">Reference proteome</keyword>
<feature type="region of interest" description="Disordered" evidence="1">
    <location>
        <begin position="209"/>
        <end position="266"/>
    </location>
</feature>
<accession>A0AAE0XL64</accession>
<reference evidence="2" key="2">
    <citation type="submission" date="2023-06" db="EMBL/GenBank/DDBJ databases">
        <authorList>
            <consortium name="Lawrence Berkeley National Laboratory"/>
            <person name="Haridas S."/>
            <person name="Hensen N."/>
            <person name="Bonometti L."/>
            <person name="Westerberg I."/>
            <person name="Brannstrom I.O."/>
            <person name="Guillou S."/>
            <person name="Cros-Aarteil S."/>
            <person name="Calhoun S."/>
            <person name="Kuo A."/>
            <person name="Mondo S."/>
            <person name="Pangilinan J."/>
            <person name="Riley R."/>
            <person name="Labutti K."/>
            <person name="Andreopoulos B."/>
            <person name="Lipzen A."/>
            <person name="Chen C."/>
            <person name="Yanf M."/>
            <person name="Daum C."/>
            <person name="Ng V."/>
            <person name="Clum A."/>
            <person name="Steindorff A."/>
            <person name="Ohm R."/>
            <person name="Martin F."/>
            <person name="Silar P."/>
            <person name="Natvig D."/>
            <person name="Lalanne C."/>
            <person name="Gautier V."/>
            <person name="Ament-Velasquez S.L."/>
            <person name="Kruys A."/>
            <person name="Hutchinson M.I."/>
            <person name="Powell A.J."/>
            <person name="Barry K."/>
            <person name="Miller A.N."/>
            <person name="Grigoriev I.V."/>
            <person name="Debuchy R."/>
            <person name="Gladieux P."/>
            <person name="Thoren M.H."/>
            <person name="Johannesson H."/>
        </authorList>
    </citation>
    <scope>NUCLEOTIDE SEQUENCE</scope>
    <source>
        <strain evidence="2">CBS 314.62</strain>
    </source>
</reference>
<evidence type="ECO:0000313" key="2">
    <source>
        <dbReference type="EMBL" id="KAK3695519.1"/>
    </source>
</evidence>